<dbReference type="Pfam" id="PF22551">
    <property type="entry name" value="TY-Chap1"/>
    <property type="match status" value="1"/>
</dbReference>
<gene>
    <name evidence="4" type="ORF">F0U44_12165</name>
</gene>
<evidence type="ECO:0000313" key="5">
    <source>
        <dbReference type="Proteomes" id="UP000325003"/>
    </source>
</evidence>
<dbReference type="AlphaFoldDB" id="A0A5B1LHT1"/>
<sequence length="322" mass="35831">MDSVRDEAAGGALDEAWVELEAGLAAYLRKMKDPSEGDHLILELADHDRPGHGCPPYAQFAAFDDGTMVRAEISGNAFVLPQYALDETGCAFLWGSGWQGNDDDEPNWYAEVALADVGDVACQVVRVLRSHFGIAHPQLLTYNVWGPAATEASVLGICATRDVPIDEPQAPKRRKVGPRPKKKGPRFVEPTDRDELFEAVSEALSAICDEAPDVDDDGDFVLEHMDQFVWVRVRHDSPTVEILARVAHDVRSQRNTAVEIGILNRDHPWVRWTMRDRAIWQQIAVPGLPFVPQHLGELLDVFRRAMANTRDDLVLRTRAKVG</sequence>
<evidence type="ECO:0000259" key="3">
    <source>
        <dbReference type="Pfam" id="PF22552"/>
    </source>
</evidence>
<reference evidence="4 5" key="1">
    <citation type="submission" date="2019-09" db="EMBL/GenBank/DDBJ databases">
        <title>Nocardioides panacisoli sp. nov., isolated from the soil of a ginseng field.</title>
        <authorList>
            <person name="Cho C."/>
        </authorList>
    </citation>
    <scope>NUCLEOTIDE SEQUENCE [LARGE SCALE GENOMIC DNA]</scope>
    <source>
        <strain evidence="4 5">BN130099</strain>
    </source>
</reference>
<feature type="domain" description="TY-Chap central" evidence="2">
    <location>
        <begin position="194"/>
        <end position="316"/>
    </location>
</feature>
<proteinExistence type="predicted"/>
<accession>A0A5B1LHT1</accession>
<dbReference type="Pfam" id="PF22552">
    <property type="entry name" value="TY-Chap3"/>
    <property type="match status" value="1"/>
</dbReference>
<dbReference type="EMBL" id="VUJV01000003">
    <property type="protein sequence ID" value="KAA1419199.1"/>
    <property type="molecule type" value="Genomic_DNA"/>
</dbReference>
<name>A0A5B1LHT1_9ACTN</name>
<organism evidence="4 5">
    <name type="scientific">Nocardioides humilatus</name>
    <dbReference type="NCBI Taxonomy" id="2607660"/>
    <lineage>
        <taxon>Bacteria</taxon>
        <taxon>Bacillati</taxon>
        <taxon>Actinomycetota</taxon>
        <taxon>Actinomycetes</taxon>
        <taxon>Propionibacteriales</taxon>
        <taxon>Nocardioidaceae</taxon>
        <taxon>Nocardioides</taxon>
    </lineage>
</organism>
<feature type="domain" description="TY-Chap N-terminal" evidence="3">
    <location>
        <begin position="15"/>
        <end position="140"/>
    </location>
</feature>
<reference evidence="4 5" key="2">
    <citation type="submission" date="2019-09" db="EMBL/GenBank/DDBJ databases">
        <authorList>
            <person name="Jin C."/>
        </authorList>
    </citation>
    <scope>NUCLEOTIDE SEQUENCE [LARGE SCALE GENOMIC DNA]</scope>
    <source>
        <strain evidence="4 5">BN130099</strain>
    </source>
</reference>
<evidence type="ECO:0000259" key="2">
    <source>
        <dbReference type="Pfam" id="PF22551"/>
    </source>
</evidence>
<dbReference type="Proteomes" id="UP000325003">
    <property type="component" value="Unassembled WGS sequence"/>
</dbReference>
<evidence type="ECO:0000256" key="1">
    <source>
        <dbReference type="SAM" id="MobiDB-lite"/>
    </source>
</evidence>
<feature type="region of interest" description="Disordered" evidence="1">
    <location>
        <begin position="168"/>
        <end position="188"/>
    </location>
</feature>
<protein>
    <submittedName>
        <fullName evidence="4">Uncharacterized protein</fullName>
    </submittedName>
</protein>
<dbReference type="InterPro" id="IPR054343">
    <property type="entry name" value="TY-Chap_M"/>
</dbReference>
<evidence type="ECO:0000313" key="4">
    <source>
        <dbReference type="EMBL" id="KAA1419199.1"/>
    </source>
</evidence>
<dbReference type="InterPro" id="IPR054344">
    <property type="entry name" value="TY-Chap_N"/>
</dbReference>
<keyword evidence="5" id="KW-1185">Reference proteome</keyword>
<comment type="caution">
    <text evidence="4">The sequence shown here is derived from an EMBL/GenBank/DDBJ whole genome shotgun (WGS) entry which is preliminary data.</text>
</comment>
<dbReference type="RefSeq" id="WP_149728534.1">
    <property type="nucleotide sequence ID" value="NZ_VUJV01000003.1"/>
</dbReference>
<feature type="compositionally biased region" description="Basic residues" evidence="1">
    <location>
        <begin position="171"/>
        <end position="185"/>
    </location>
</feature>